<dbReference type="InterPro" id="IPR029056">
    <property type="entry name" value="Ribokinase-like"/>
</dbReference>
<dbReference type="InterPro" id="IPR017583">
    <property type="entry name" value="Tagatose/fructose_Pkinase"/>
</dbReference>
<dbReference type="GO" id="GO:0005524">
    <property type="term" value="F:ATP binding"/>
    <property type="evidence" value="ECO:0007669"/>
    <property type="project" value="UniProtKB-KW"/>
</dbReference>
<dbReference type="HOGENOM" id="CLU_050013_0_0_11"/>
<sequence length="333" mass="33360">MIITITPNPSLDRTLEVQALEPGEVNRAHATHVDAGGKGINVTRALTANGLASVAVFPSGGSDGARLVADLRDGGVVARPVETGTDTRSNITVVDGRGATTKINAPGSPLTEEAAVLLLTTLAEEIRLATEAGETALVVGAGSLPAGAGDDFYVRVTEVAAAHGARTVLDTSGAPLRAAVAVGGLTLVKPNEEELAELVGRPLTTVGAVVDAARQVMDSGVTAVLVSLGAHGALLVTEGTVLWAGGPALVPASTVGAGDVTLAGFLAALVSAGPTPTVTLDADTAALALRQAVAWGRAAVLLPGSAVPHPHDIHLDDVEIITDPSRHIALKEL</sequence>
<dbReference type="Gene3D" id="3.40.1190.20">
    <property type="match status" value="1"/>
</dbReference>
<keyword evidence="5" id="KW-0067">ATP-binding</keyword>
<dbReference type="GO" id="GO:0005829">
    <property type="term" value="C:cytosol"/>
    <property type="evidence" value="ECO:0007669"/>
    <property type="project" value="TreeGrafter"/>
</dbReference>
<dbReference type="AlphaFoldDB" id="D1BBJ2"/>
<keyword evidence="2 6" id="KW-0808">Transferase</keyword>
<dbReference type="PANTHER" id="PTHR46566">
    <property type="entry name" value="1-PHOSPHOFRUCTOKINASE-RELATED"/>
    <property type="match status" value="1"/>
</dbReference>
<dbReference type="PIRSF" id="PIRSF000535">
    <property type="entry name" value="1PFK/6PFK/LacC"/>
    <property type="match status" value="1"/>
</dbReference>
<dbReference type="PROSITE" id="PS00584">
    <property type="entry name" value="PFKB_KINASES_2"/>
    <property type="match status" value="1"/>
</dbReference>
<gene>
    <name evidence="8" type="ordered locus">Sked_28610</name>
</gene>
<dbReference type="Proteomes" id="UP000000322">
    <property type="component" value="Chromosome"/>
</dbReference>
<dbReference type="NCBIfam" id="TIGR03168">
    <property type="entry name" value="1-PFK"/>
    <property type="match status" value="1"/>
</dbReference>
<accession>D1BBJ2</accession>
<dbReference type="Pfam" id="PF00294">
    <property type="entry name" value="PfkB"/>
    <property type="match status" value="1"/>
</dbReference>
<evidence type="ECO:0000256" key="4">
    <source>
        <dbReference type="ARBA" id="ARBA00022777"/>
    </source>
</evidence>
<name>D1BBJ2_SANKS</name>
<dbReference type="GO" id="GO:0008443">
    <property type="term" value="F:phosphofructokinase activity"/>
    <property type="evidence" value="ECO:0007669"/>
    <property type="project" value="TreeGrafter"/>
</dbReference>
<evidence type="ECO:0000256" key="3">
    <source>
        <dbReference type="ARBA" id="ARBA00022741"/>
    </source>
</evidence>
<keyword evidence="3" id="KW-0547">Nucleotide-binding</keyword>
<organism evidence="8 9">
    <name type="scientific">Sanguibacter keddieii (strain ATCC 51767 / DSM 10542 / NCFB 3025 / ST-74)</name>
    <dbReference type="NCBI Taxonomy" id="446469"/>
    <lineage>
        <taxon>Bacteria</taxon>
        <taxon>Bacillati</taxon>
        <taxon>Actinomycetota</taxon>
        <taxon>Actinomycetes</taxon>
        <taxon>Micrococcales</taxon>
        <taxon>Sanguibacteraceae</taxon>
        <taxon>Sanguibacter</taxon>
    </lineage>
</organism>
<evidence type="ECO:0000313" key="9">
    <source>
        <dbReference type="Proteomes" id="UP000000322"/>
    </source>
</evidence>
<dbReference type="PANTHER" id="PTHR46566:SF5">
    <property type="entry name" value="1-PHOSPHOFRUCTOKINASE"/>
    <property type="match status" value="1"/>
</dbReference>
<evidence type="ECO:0000259" key="7">
    <source>
        <dbReference type="Pfam" id="PF00294"/>
    </source>
</evidence>
<comment type="similarity">
    <text evidence="1">Belongs to the carbohydrate kinase PfkB family.</text>
</comment>
<evidence type="ECO:0000256" key="2">
    <source>
        <dbReference type="ARBA" id="ARBA00022679"/>
    </source>
</evidence>
<dbReference type="EMBL" id="CP001819">
    <property type="protein sequence ID" value="ACZ22763.1"/>
    <property type="molecule type" value="Genomic_DNA"/>
</dbReference>
<dbReference type="OrthoDB" id="9801219at2"/>
<dbReference type="InterPro" id="IPR002173">
    <property type="entry name" value="Carboh/pur_kinase_PfkB_CS"/>
</dbReference>
<keyword evidence="4" id="KW-0418">Kinase</keyword>
<evidence type="ECO:0000256" key="1">
    <source>
        <dbReference type="ARBA" id="ARBA00010688"/>
    </source>
</evidence>
<dbReference type="InterPro" id="IPR011611">
    <property type="entry name" value="PfkB_dom"/>
</dbReference>
<dbReference type="RefSeq" id="WP_012867832.1">
    <property type="nucleotide sequence ID" value="NC_013521.1"/>
</dbReference>
<feature type="domain" description="Carbohydrate kinase PfkB" evidence="7">
    <location>
        <begin position="12"/>
        <end position="307"/>
    </location>
</feature>
<dbReference type="eggNOG" id="COG1105">
    <property type="taxonomic scope" value="Bacteria"/>
</dbReference>
<evidence type="ECO:0000256" key="5">
    <source>
        <dbReference type="ARBA" id="ARBA00022840"/>
    </source>
</evidence>
<evidence type="ECO:0000313" key="8">
    <source>
        <dbReference type="EMBL" id="ACZ22763.1"/>
    </source>
</evidence>
<proteinExistence type="inferred from homology"/>
<evidence type="ECO:0000256" key="6">
    <source>
        <dbReference type="PIRNR" id="PIRNR000535"/>
    </source>
</evidence>
<dbReference type="SUPFAM" id="SSF53613">
    <property type="entry name" value="Ribokinase-like"/>
    <property type="match status" value="1"/>
</dbReference>
<dbReference type="CDD" id="cd01164">
    <property type="entry name" value="FruK_PfkB_like"/>
    <property type="match status" value="1"/>
</dbReference>
<protein>
    <submittedName>
        <fullName evidence="8">1-phosphofructokinase</fullName>
    </submittedName>
</protein>
<reference evidence="8 9" key="1">
    <citation type="journal article" date="2009" name="Stand. Genomic Sci.">
        <title>Complete genome sequence of Sanguibacter keddieii type strain (ST-74).</title>
        <authorList>
            <person name="Ivanova N."/>
            <person name="Sikorski J."/>
            <person name="Sims D."/>
            <person name="Brettin T."/>
            <person name="Detter J.C."/>
            <person name="Han C."/>
            <person name="Lapidus A."/>
            <person name="Copeland A."/>
            <person name="Glavina Del Rio T."/>
            <person name="Nolan M."/>
            <person name="Chen F."/>
            <person name="Lucas S."/>
            <person name="Tice H."/>
            <person name="Cheng J.F."/>
            <person name="Bruce D."/>
            <person name="Goodwin L."/>
            <person name="Pitluck S."/>
            <person name="Pati A."/>
            <person name="Mavromatis K."/>
            <person name="Chen A."/>
            <person name="Palaniappan K."/>
            <person name="D'haeseleer P."/>
            <person name="Chain P."/>
            <person name="Bristow J."/>
            <person name="Eisen J.A."/>
            <person name="Markowitz V."/>
            <person name="Hugenholtz P."/>
            <person name="Goker M."/>
            <person name="Pukall R."/>
            <person name="Klenk H.P."/>
            <person name="Kyrpides N.C."/>
        </authorList>
    </citation>
    <scope>NUCLEOTIDE SEQUENCE [LARGE SCALE GENOMIC DNA]</scope>
    <source>
        <strain evidence="9">ATCC 51767 / DSM 10542 / NCFB 3025 / ST-74</strain>
    </source>
</reference>
<keyword evidence="9" id="KW-1185">Reference proteome</keyword>
<dbReference type="STRING" id="446469.Sked_28610"/>
<dbReference type="KEGG" id="ske:Sked_28610"/>